<feature type="domain" description="Ferritin-like diiron" evidence="8">
    <location>
        <begin position="55"/>
        <end position="202"/>
    </location>
</feature>
<dbReference type="InterPro" id="IPR048574">
    <property type="entry name" value="RUBY_RBDX"/>
</dbReference>
<dbReference type="EMBL" id="JAOAOG010000122">
    <property type="protein sequence ID" value="KAJ6247772.1"/>
    <property type="molecule type" value="Genomic_DNA"/>
</dbReference>
<accession>A0ABQ8YT21</accession>
<dbReference type="PROSITE" id="PS50903">
    <property type="entry name" value="RUBREDOXIN_LIKE"/>
    <property type="match status" value="1"/>
</dbReference>
<keyword evidence="3" id="KW-0479">Metal-binding</keyword>
<evidence type="ECO:0000313" key="10">
    <source>
        <dbReference type="Proteomes" id="UP001150062"/>
    </source>
</evidence>
<dbReference type="InterPro" id="IPR012347">
    <property type="entry name" value="Ferritin-like"/>
</dbReference>
<evidence type="ECO:0000256" key="2">
    <source>
        <dbReference type="ARBA" id="ARBA00022448"/>
    </source>
</evidence>
<dbReference type="InterPro" id="IPR003251">
    <property type="entry name" value="Rr_diiron-bd_dom"/>
</dbReference>
<keyword evidence="4" id="KW-0249">Electron transport</keyword>
<dbReference type="InterPro" id="IPR024934">
    <property type="entry name" value="Rubredoxin-like_dom"/>
</dbReference>
<sequence>MDSVSKYIKIGALAAILGITVFEAYKKMDSEKKVDKKEEKVEKKENKEKNTEKKSLDGTQTLKNLMSSFAGESQARMRYEMMAKKAEKEGFKQIAEIFRQTALEEVEHAKRFYKYLSVGSTEKSVEVSEAFPSFAIGNTQQNLMAAAFGEEMEESEVYPSFAKIARKEGFEEIAKTFENVAIAESGHKERFSKFAQNIKKGEVFRLGNKVWWRCKNCGYLHFGESAPEKCPACNHPQEYFEIKPKNY</sequence>
<feature type="region of interest" description="Disordered" evidence="6">
    <location>
        <begin position="31"/>
        <end position="59"/>
    </location>
</feature>
<comment type="caution">
    <text evidence="9">The sequence shown here is derived from an EMBL/GenBank/DDBJ whole genome shotgun (WGS) entry which is preliminary data.</text>
</comment>
<dbReference type="PROSITE" id="PS50905">
    <property type="entry name" value="FERRITIN_LIKE"/>
    <property type="match status" value="1"/>
</dbReference>
<gene>
    <name evidence="9" type="ORF">M0813_18406</name>
</gene>
<evidence type="ECO:0000256" key="5">
    <source>
        <dbReference type="ARBA" id="ARBA00023004"/>
    </source>
</evidence>
<dbReference type="Proteomes" id="UP001150062">
    <property type="component" value="Unassembled WGS sequence"/>
</dbReference>
<protein>
    <submittedName>
        <fullName evidence="9">Rubrerythrin-related</fullName>
    </submittedName>
</protein>
<proteinExistence type="predicted"/>
<dbReference type="PANTHER" id="PTHR43865:SF1">
    <property type="entry name" value="RUBRERYTHRIN-RELATED"/>
    <property type="match status" value="1"/>
</dbReference>
<keyword evidence="10" id="KW-1185">Reference proteome</keyword>
<dbReference type="SUPFAM" id="SSF47240">
    <property type="entry name" value="Ferritin-like"/>
    <property type="match status" value="1"/>
</dbReference>
<dbReference type="Pfam" id="PF21349">
    <property type="entry name" value="RUBY_RBDX"/>
    <property type="match status" value="1"/>
</dbReference>
<dbReference type="Pfam" id="PF02915">
    <property type="entry name" value="Rubrerythrin"/>
    <property type="match status" value="1"/>
</dbReference>
<evidence type="ECO:0000256" key="3">
    <source>
        <dbReference type="ARBA" id="ARBA00022723"/>
    </source>
</evidence>
<evidence type="ECO:0000256" key="1">
    <source>
        <dbReference type="ARBA" id="ARBA00001965"/>
    </source>
</evidence>
<dbReference type="Gene3D" id="1.20.1260.10">
    <property type="match status" value="1"/>
</dbReference>
<comment type="cofactor">
    <cofactor evidence="1">
        <name>Fe(3+)</name>
        <dbReference type="ChEBI" id="CHEBI:29034"/>
    </cofactor>
</comment>
<dbReference type="InterPro" id="IPR009040">
    <property type="entry name" value="Ferritin-like_diiron"/>
</dbReference>
<name>A0ABQ8YT21_9EUKA</name>
<dbReference type="InterPro" id="IPR009078">
    <property type="entry name" value="Ferritin-like_SF"/>
</dbReference>
<dbReference type="NCBIfam" id="NF045767">
    <property type="entry name" value="RuberyRbr"/>
    <property type="match status" value="1"/>
</dbReference>
<evidence type="ECO:0000259" key="7">
    <source>
        <dbReference type="PROSITE" id="PS50903"/>
    </source>
</evidence>
<feature type="domain" description="Rubredoxin-like" evidence="7">
    <location>
        <begin position="209"/>
        <end position="243"/>
    </location>
</feature>
<reference evidence="9" key="1">
    <citation type="submission" date="2022-08" db="EMBL/GenBank/DDBJ databases">
        <title>Novel sulfate-reducing endosymbionts in the free-living metamonad Anaeramoeba.</title>
        <authorList>
            <person name="Jerlstrom-Hultqvist J."/>
            <person name="Cepicka I."/>
            <person name="Gallot-Lavallee L."/>
            <person name="Salas-Leiva D."/>
            <person name="Curtis B.A."/>
            <person name="Zahonova K."/>
            <person name="Pipaliya S."/>
            <person name="Dacks J."/>
            <person name="Roger A.J."/>
        </authorList>
    </citation>
    <scope>NUCLEOTIDE SEQUENCE</scope>
    <source>
        <strain evidence="9">Schooner1</strain>
    </source>
</reference>
<evidence type="ECO:0000313" key="9">
    <source>
        <dbReference type="EMBL" id="KAJ6247772.1"/>
    </source>
</evidence>
<evidence type="ECO:0000256" key="4">
    <source>
        <dbReference type="ARBA" id="ARBA00022982"/>
    </source>
</evidence>
<feature type="compositionally biased region" description="Basic and acidic residues" evidence="6">
    <location>
        <begin position="31"/>
        <end position="56"/>
    </location>
</feature>
<dbReference type="Gene3D" id="2.20.28.10">
    <property type="match status" value="1"/>
</dbReference>
<keyword evidence="5" id="KW-0408">Iron</keyword>
<dbReference type="SUPFAM" id="SSF57802">
    <property type="entry name" value="Rubredoxin-like"/>
    <property type="match status" value="1"/>
</dbReference>
<dbReference type="CDD" id="cd00729">
    <property type="entry name" value="rubredoxin_SM"/>
    <property type="match status" value="1"/>
</dbReference>
<evidence type="ECO:0000256" key="6">
    <source>
        <dbReference type="SAM" id="MobiDB-lite"/>
    </source>
</evidence>
<dbReference type="InterPro" id="IPR052364">
    <property type="entry name" value="Rubrerythrin"/>
</dbReference>
<dbReference type="PANTHER" id="PTHR43865">
    <property type="entry name" value="RUBRERYTHRIN-RELATED"/>
    <property type="match status" value="1"/>
</dbReference>
<dbReference type="CDD" id="cd01041">
    <property type="entry name" value="Rubrerythrin"/>
    <property type="match status" value="1"/>
</dbReference>
<evidence type="ECO:0000259" key="8">
    <source>
        <dbReference type="PROSITE" id="PS50905"/>
    </source>
</evidence>
<organism evidence="9 10">
    <name type="scientific">Anaeramoeba flamelloides</name>
    <dbReference type="NCBI Taxonomy" id="1746091"/>
    <lineage>
        <taxon>Eukaryota</taxon>
        <taxon>Metamonada</taxon>
        <taxon>Anaeramoebidae</taxon>
        <taxon>Anaeramoeba</taxon>
    </lineage>
</organism>
<keyword evidence="2" id="KW-0813">Transport</keyword>